<dbReference type="AlphaFoldDB" id="A0A6C0LLS0"/>
<accession>A0A6C0LLS0</accession>
<name>A0A6C0LLS0_9ZZZZ</name>
<evidence type="ECO:0000313" key="1">
    <source>
        <dbReference type="EMBL" id="QHU30848.1"/>
    </source>
</evidence>
<dbReference type="EMBL" id="MN740520">
    <property type="protein sequence ID" value="QHU30848.1"/>
    <property type="molecule type" value="Genomic_DNA"/>
</dbReference>
<sequence length="339" mass="38929">MLKYKKKCLVVGYEDTGCDLPILNNPNCKFRMEKSYLHANGDSNNNIKSFDNLSDLDTNSVCSEITVDDKQQNRTTGANFHYASNFIRTYLLTKKFIECCCSSDIGIIGHFNNPSIIALTGNNIKTYSNILPLECEFLKNKKCSGVFTLTNCYHDIKKENNIYTPHLEIIMKGDMYNLDKMLCELISSMGFKNVRGGNYHELLNKYGLQDINPENYSLISGGEGDVFFIKNIPVEPNKRWYVNKTNTNFNTIYVLINGLLVIEAFEHNCNTGYMRETFYDKTNNKCRNVLSKLFDKSTVDTQFDMFLENRFTVRSGITINVFNLIKCMICNNLMPGKYL</sequence>
<reference evidence="1" key="1">
    <citation type="journal article" date="2020" name="Nature">
        <title>Giant virus diversity and host interactions through global metagenomics.</title>
        <authorList>
            <person name="Schulz F."/>
            <person name="Roux S."/>
            <person name="Paez-Espino D."/>
            <person name="Jungbluth S."/>
            <person name="Walsh D.A."/>
            <person name="Denef V.J."/>
            <person name="McMahon K.D."/>
            <person name="Konstantinidis K.T."/>
            <person name="Eloe-Fadrosh E.A."/>
            <person name="Kyrpides N.C."/>
            <person name="Woyke T."/>
        </authorList>
    </citation>
    <scope>NUCLEOTIDE SEQUENCE</scope>
    <source>
        <strain evidence="1">GVMAG-M-3300027892-73</strain>
    </source>
</reference>
<organism evidence="1">
    <name type="scientific">viral metagenome</name>
    <dbReference type="NCBI Taxonomy" id="1070528"/>
    <lineage>
        <taxon>unclassified sequences</taxon>
        <taxon>metagenomes</taxon>
        <taxon>organismal metagenomes</taxon>
    </lineage>
</organism>
<proteinExistence type="predicted"/>
<protein>
    <submittedName>
        <fullName evidence="1">Uncharacterized protein</fullName>
    </submittedName>
</protein>